<organism evidence="3 4">
    <name type="scientific">Mycobacterium yunnanensis</name>
    <dbReference type="NCBI Taxonomy" id="368477"/>
    <lineage>
        <taxon>Bacteria</taxon>
        <taxon>Bacillati</taxon>
        <taxon>Actinomycetota</taxon>
        <taxon>Actinomycetes</taxon>
        <taxon>Mycobacteriales</taxon>
        <taxon>Mycobacteriaceae</taxon>
        <taxon>Mycobacterium</taxon>
    </lineage>
</organism>
<proteinExistence type="inferred from homology"/>
<name>A0A9X2YL46_9MYCO</name>
<dbReference type="SFLD" id="SFLDG01129">
    <property type="entry name" value="C1.5:_HAD__Beta-PGM__Phosphata"/>
    <property type="match status" value="1"/>
</dbReference>
<dbReference type="InterPro" id="IPR023214">
    <property type="entry name" value="HAD_sf"/>
</dbReference>
<evidence type="ECO:0000313" key="4">
    <source>
        <dbReference type="Proteomes" id="UP001141629"/>
    </source>
</evidence>
<keyword evidence="2" id="KW-0378">Hydrolase</keyword>
<protein>
    <submittedName>
        <fullName evidence="3">Haloacid dehalogenase type II</fullName>
    </submittedName>
</protein>
<dbReference type="AlphaFoldDB" id="A0A9X2YL46"/>
<dbReference type="Gene3D" id="3.40.50.1000">
    <property type="entry name" value="HAD superfamily/HAD-like"/>
    <property type="match status" value="1"/>
</dbReference>
<dbReference type="NCBIfam" id="TIGR01493">
    <property type="entry name" value="HAD-SF-IA-v2"/>
    <property type="match status" value="1"/>
</dbReference>
<dbReference type="NCBIfam" id="TIGR01428">
    <property type="entry name" value="HAD_type_II"/>
    <property type="match status" value="1"/>
</dbReference>
<dbReference type="Gene3D" id="1.10.150.240">
    <property type="entry name" value="Putative phosphatase, domain 2"/>
    <property type="match status" value="1"/>
</dbReference>
<dbReference type="PRINTS" id="PR00413">
    <property type="entry name" value="HADHALOGNASE"/>
</dbReference>
<dbReference type="InterPro" id="IPR036412">
    <property type="entry name" value="HAD-like_sf"/>
</dbReference>
<dbReference type="InterPro" id="IPR006328">
    <property type="entry name" value="2-HAD"/>
</dbReference>
<dbReference type="InterPro" id="IPR051540">
    <property type="entry name" value="S-2-haloacid_dehalogenase"/>
</dbReference>
<reference evidence="3" key="1">
    <citation type="submission" date="2020-07" db="EMBL/GenBank/DDBJ databases">
        <authorList>
            <person name="Pettersson B.M.F."/>
            <person name="Behra P.R.K."/>
            <person name="Ramesh M."/>
            <person name="Das S."/>
            <person name="Dasgupta S."/>
            <person name="Kirsebom L.A."/>
        </authorList>
    </citation>
    <scope>NUCLEOTIDE SEQUENCE</scope>
    <source>
        <strain evidence="3">DSM 44838</strain>
    </source>
</reference>
<evidence type="ECO:0000313" key="3">
    <source>
        <dbReference type="EMBL" id="MCV7421423.1"/>
    </source>
</evidence>
<dbReference type="SUPFAM" id="SSF56784">
    <property type="entry name" value="HAD-like"/>
    <property type="match status" value="1"/>
</dbReference>
<evidence type="ECO:0000256" key="1">
    <source>
        <dbReference type="ARBA" id="ARBA00008106"/>
    </source>
</evidence>
<dbReference type="PANTHER" id="PTHR43316:SF3">
    <property type="entry name" value="HALOACID DEHALOGENASE, TYPE II (AFU_ORTHOLOGUE AFUA_2G07750)-RELATED"/>
    <property type="match status" value="1"/>
</dbReference>
<keyword evidence="4" id="KW-1185">Reference proteome</keyword>
<dbReference type="SFLD" id="SFLDS00003">
    <property type="entry name" value="Haloacid_Dehalogenase"/>
    <property type="match status" value="1"/>
</dbReference>
<sequence length="235" mass="24922">MTTLDSPHAADLPSVLVFDVNETLLDIESLGPHFERMFGDAGVLRTWFGELVTYSMTLTLSGYYADFSTLGGAVLQMVATIRGAVVTDDDLQSFAEGMRTMPAHPDAAAGLARLQADGYRLVTLTNSPHRPNVPSPLENAGLGDFFEHQFTVDTLGVFKPSIHLYRRVAAQVGVDVSGCMMVAAHTWDTIGAQGAGMRSALITRPGNAPLVAPGVPQPTVIASDVVDLAKVLAAL</sequence>
<comment type="caution">
    <text evidence="3">The sequence shown here is derived from an EMBL/GenBank/DDBJ whole genome shotgun (WGS) entry which is preliminary data.</text>
</comment>
<dbReference type="EMBL" id="JACKVK010000008">
    <property type="protein sequence ID" value="MCV7421423.1"/>
    <property type="molecule type" value="Genomic_DNA"/>
</dbReference>
<dbReference type="GO" id="GO:0019120">
    <property type="term" value="F:hydrolase activity, acting on acid halide bonds, in C-halide compounds"/>
    <property type="evidence" value="ECO:0007669"/>
    <property type="project" value="InterPro"/>
</dbReference>
<accession>A0A9X2YL46</accession>
<dbReference type="Pfam" id="PF00702">
    <property type="entry name" value="Hydrolase"/>
    <property type="match status" value="1"/>
</dbReference>
<dbReference type="InterPro" id="IPR006439">
    <property type="entry name" value="HAD-SF_hydro_IA"/>
</dbReference>
<gene>
    <name evidence="3" type="ORF">H7K45_12800</name>
</gene>
<dbReference type="InterPro" id="IPR023198">
    <property type="entry name" value="PGP-like_dom2"/>
</dbReference>
<comment type="similarity">
    <text evidence="1">Belongs to the HAD-like hydrolase superfamily. S-2-haloalkanoic acid dehalogenase family.</text>
</comment>
<dbReference type="RefSeq" id="WP_263996198.1">
    <property type="nucleotide sequence ID" value="NZ_JACKVK010000008.1"/>
</dbReference>
<dbReference type="CDD" id="cd02588">
    <property type="entry name" value="HAD_L2-DEX"/>
    <property type="match status" value="1"/>
</dbReference>
<reference evidence="3" key="2">
    <citation type="journal article" date="2022" name="BMC Genomics">
        <title>Comparative genome analysis of mycobacteria focusing on tRNA and non-coding RNA.</title>
        <authorList>
            <person name="Behra P.R.K."/>
            <person name="Pettersson B.M.F."/>
            <person name="Ramesh M."/>
            <person name="Das S."/>
            <person name="Dasgupta S."/>
            <person name="Kirsebom L.A."/>
        </authorList>
    </citation>
    <scope>NUCLEOTIDE SEQUENCE</scope>
    <source>
        <strain evidence="3">DSM 44838</strain>
    </source>
</reference>
<dbReference type="PANTHER" id="PTHR43316">
    <property type="entry name" value="HYDROLASE, HALOACID DELAHOGENASE-RELATED"/>
    <property type="match status" value="1"/>
</dbReference>
<dbReference type="Proteomes" id="UP001141629">
    <property type="component" value="Unassembled WGS sequence"/>
</dbReference>
<evidence type="ECO:0000256" key="2">
    <source>
        <dbReference type="ARBA" id="ARBA00022801"/>
    </source>
</evidence>